<evidence type="ECO:0000256" key="1">
    <source>
        <dbReference type="SAM" id="Phobius"/>
    </source>
</evidence>
<keyword evidence="2" id="KW-1185">Reference proteome</keyword>
<organism evidence="2 3">
    <name type="scientific">Heterorhabditis bacteriophora</name>
    <name type="common">Entomopathogenic nematode worm</name>
    <dbReference type="NCBI Taxonomy" id="37862"/>
    <lineage>
        <taxon>Eukaryota</taxon>
        <taxon>Metazoa</taxon>
        <taxon>Ecdysozoa</taxon>
        <taxon>Nematoda</taxon>
        <taxon>Chromadorea</taxon>
        <taxon>Rhabditida</taxon>
        <taxon>Rhabditina</taxon>
        <taxon>Rhabditomorpha</taxon>
        <taxon>Strongyloidea</taxon>
        <taxon>Heterorhabditidae</taxon>
        <taxon>Heterorhabditis</taxon>
    </lineage>
</organism>
<name>A0A1I7WGS6_HETBA</name>
<dbReference type="Proteomes" id="UP000095283">
    <property type="component" value="Unplaced"/>
</dbReference>
<evidence type="ECO:0000313" key="3">
    <source>
        <dbReference type="WBParaSite" id="Hba_04199"/>
    </source>
</evidence>
<dbReference type="AlphaFoldDB" id="A0A1I7WGS6"/>
<dbReference type="WBParaSite" id="Hba_04199">
    <property type="protein sequence ID" value="Hba_04199"/>
    <property type="gene ID" value="Hba_04199"/>
</dbReference>
<reference evidence="3" key="1">
    <citation type="submission" date="2016-11" db="UniProtKB">
        <authorList>
            <consortium name="WormBaseParasite"/>
        </authorList>
    </citation>
    <scope>IDENTIFICATION</scope>
</reference>
<accession>A0A1I7WGS6</accession>
<protein>
    <submittedName>
        <fullName evidence="3">Uncharacterized protein</fullName>
    </submittedName>
</protein>
<feature type="transmembrane region" description="Helical" evidence="1">
    <location>
        <begin position="6"/>
        <end position="27"/>
    </location>
</feature>
<feature type="transmembrane region" description="Helical" evidence="1">
    <location>
        <begin position="39"/>
        <end position="61"/>
    </location>
</feature>
<keyword evidence="1" id="KW-1133">Transmembrane helix</keyword>
<keyword evidence="1" id="KW-0472">Membrane</keyword>
<keyword evidence="1" id="KW-0812">Transmembrane</keyword>
<evidence type="ECO:0000313" key="2">
    <source>
        <dbReference type="Proteomes" id="UP000095283"/>
    </source>
</evidence>
<proteinExistence type="predicted"/>
<sequence>MAHLCIVASHAINGVALSLIKIFISIFDIHVRLFLFIHAWKYLFTSIAGISDNIIFLNVYFSGSFLGKLSCFNGRKDYSCRRRQRTNLNSGDGSIWNRKYEIYEYPCLLYCINSSSSSNNNNNNDNNDRDDIYLFI</sequence>